<organism evidence="1 2">
    <name type="scientific">Enterobacter agglomerans</name>
    <name type="common">Erwinia herbicola</name>
    <name type="synonym">Pantoea agglomerans</name>
    <dbReference type="NCBI Taxonomy" id="549"/>
    <lineage>
        <taxon>Bacteria</taxon>
        <taxon>Pseudomonadati</taxon>
        <taxon>Pseudomonadota</taxon>
        <taxon>Gammaproteobacteria</taxon>
        <taxon>Enterobacterales</taxon>
        <taxon>Erwiniaceae</taxon>
        <taxon>Pantoea</taxon>
        <taxon>Pantoea agglomerans group</taxon>
    </lineage>
</organism>
<sequence length="84" mass="9327">MIEGWLFIETAKTSVRIPEIQIIRYSVAEITDSPLLDSDPDNGQYSGMHPSVASVRALRLTQAATETGQTEQLYNHLSVLLPIK</sequence>
<dbReference type="AlphaFoldDB" id="A0A7X2MN18"/>
<protein>
    <submittedName>
        <fullName evidence="1">Uncharacterized protein</fullName>
    </submittedName>
</protein>
<accession>A0A7X2MN18</accession>
<gene>
    <name evidence="1" type="ORF">GKC49_14260</name>
</gene>
<dbReference type="RefSeq" id="WP_425001463.1">
    <property type="nucleotide sequence ID" value="NZ_JBBJQD010000005.1"/>
</dbReference>
<evidence type="ECO:0000313" key="2">
    <source>
        <dbReference type="Proteomes" id="UP000461948"/>
    </source>
</evidence>
<comment type="caution">
    <text evidence="1">The sequence shown here is derived from an EMBL/GenBank/DDBJ whole genome shotgun (WGS) entry which is preliminary data.</text>
</comment>
<reference evidence="1 2" key="1">
    <citation type="submission" date="2019-11" db="EMBL/GenBank/DDBJ databases">
        <title>Draft Genome Sequence of Plant Growth-Promoting Rhizosphere-Associated Bacteria.</title>
        <authorList>
            <person name="Vasilyev I.Y."/>
            <person name="Radchenko V."/>
            <person name="Ilnitskaya E.V."/>
        </authorList>
    </citation>
    <scope>NUCLEOTIDE SEQUENCE [LARGE SCALE GENOMIC DNA]</scope>
    <source>
        <strain evidence="1 2">VRA_MhP_f</strain>
    </source>
</reference>
<dbReference type="EMBL" id="WKLC01000626">
    <property type="protein sequence ID" value="MSE16237.1"/>
    <property type="molecule type" value="Genomic_DNA"/>
</dbReference>
<evidence type="ECO:0000313" key="1">
    <source>
        <dbReference type="EMBL" id="MSE16237.1"/>
    </source>
</evidence>
<proteinExistence type="predicted"/>
<name>A0A7X2MN18_ENTAG</name>
<dbReference type="Proteomes" id="UP000461948">
    <property type="component" value="Unassembled WGS sequence"/>
</dbReference>